<dbReference type="PANTHER" id="PTHR31672">
    <property type="entry name" value="BNACNNG10540D PROTEIN"/>
    <property type="match status" value="1"/>
</dbReference>
<proteinExistence type="predicted"/>
<dbReference type="InterPro" id="IPR050796">
    <property type="entry name" value="SCF_F-box_component"/>
</dbReference>
<dbReference type="InterPro" id="IPR036047">
    <property type="entry name" value="F-box-like_dom_sf"/>
</dbReference>
<evidence type="ECO:0000259" key="1">
    <source>
        <dbReference type="SMART" id="SM00256"/>
    </source>
</evidence>
<dbReference type="EnsemblPlants" id="OB04G12910.1">
    <property type="protein sequence ID" value="OB04G12910.1"/>
    <property type="gene ID" value="OB04G12910"/>
</dbReference>
<keyword evidence="3" id="KW-1185">Reference proteome</keyword>
<dbReference type="NCBIfam" id="TIGR01640">
    <property type="entry name" value="F_box_assoc_1"/>
    <property type="match status" value="1"/>
</dbReference>
<dbReference type="Gramene" id="OB04G12910.1">
    <property type="protein sequence ID" value="OB04G12910.1"/>
    <property type="gene ID" value="OB04G12910"/>
</dbReference>
<protein>
    <recommendedName>
        <fullName evidence="1">F-box domain-containing protein</fullName>
    </recommendedName>
</protein>
<dbReference type="InterPro" id="IPR013187">
    <property type="entry name" value="F-box-assoc_dom_typ3"/>
</dbReference>
<dbReference type="Gene3D" id="1.20.1280.50">
    <property type="match status" value="1"/>
</dbReference>
<dbReference type="eggNOG" id="ENOG502SNBV">
    <property type="taxonomic scope" value="Eukaryota"/>
</dbReference>
<dbReference type="OMA" id="MGLYQHR"/>
<dbReference type="PANTHER" id="PTHR31672:SF2">
    <property type="entry name" value="F-BOX DOMAIN-CONTAINING PROTEIN"/>
    <property type="match status" value="1"/>
</dbReference>
<evidence type="ECO:0000313" key="2">
    <source>
        <dbReference type="EnsemblPlants" id="OB04G12910.1"/>
    </source>
</evidence>
<dbReference type="InterPro" id="IPR017451">
    <property type="entry name" value="F-box-assoc_interact_dom"/>
</dbReference>
<accession>J3LVW6</accession>
<evidence type="ECO:0000313" key="3">
    <source>
        <dbReference type="Proteomes" id="UP000006038"/>
    </source>
</evidence>
<dbReference type="SUPFAM" id="SSF81383">
    <property type="entry name" value="F-box domain"/>
    <property type="match status" value="1"/>
</dbReference>
<dbReference type="Pfam" id="PF08268">
    <property type="entry name" value="FBA_3"/>
    <property type="match status" value="1"/>
</dbReference>
<feature type="domain" description="F-box" evidence="1">
    <location>
        <begin position="13"/>
        <end position="54"/>
    </location>
</feature>
<reference evidence="2" key="2">
    <citation type="submission" date="2013-04" db="UniProtKB">
        <authorList>
            <consortium name="EnsemblPlants"/>
        </authorList>
    </citation>
    <scope>IDENTIFICATION</scope>
</reference>
<dbReference type="AlphaFoldDB" id="J3LVW6"/>
<dbReference type="InterPro" id="IPR001810">
    <property type="entry name" value="F-box_dom"/>
</dbReference>
<dbReference type="STRING" id="4533.J3LVW6"/>
<name>J3LVW6_ORYBR</name>
<dbReference type="Pfam" id="PF00646">
    <property type="entry name" value="F-box"/>
    <property type="match status" value="1"/>
</dbReference>
<organism evidence="2">
    <name type="scientific">Oryza brachyantha</name>
    <name type="common">malo sina</name>
    <dbReference type="NCBI Taxonomy" id="4533"/>
    <lineage>
        <taxon>Eukaryota</taxon>
        <taxon>Viridiplantae</taxon>
        <taxon>Streptophyta</taxon>
        <taxon>Embryophyta</taxon>
        <taxon>Tracheophyta</taxon>
        <taxon>Spermatophyta</taxon>
        <taxon>Magnoliopsida</taxon>
        <taxon>Liliopsida</taxon>
        <taxon>Poales</taxon>
        <taxon>Poaceae</taxon>
        <taxon>BOP clade</taxon>
        <taxon>Oryzoideae</taxon>
        <taxon>Oryzeae</taxon>
        <taxon>Oryzinae</taxon>
        <taxon>Oryza</taxon>
    </lineage>
</organism>
<dbReference type="HOGENOM" id="CLU_032609_3_0_1"/>
<dbReference type="SMART" id="SM00256">
    <property type="entry name" value="FBOX"/>
    <property type="match status" value="1"/>
</dbReference>
<sequence length="404" mass="46219">MLKAEREGRPRGLPEELVVWEILLHLPPKPLLRCRLVCRSWRRLTSTRAFLHAHHRRQRPLPFVTGYDIDHGGPTFVDFLALDRRDAAAPAARLQHVARFSDTAIFVKDSCDGILVLSGRRHDTYAVCNPATRQYGGLPMLAGFTFMGLYQHRPTGEYRILVVRRTMSTFDNISYHVYTLGSGDMPRCIGWWQWVAGCPPVLFNGSLHWFETLGDKILVFDTTAESFRWMRAPNIRCKFLFETDGTLGIFGGAAVVDIWVLQDYEREVWSHKYRVEMPVPEIRGKLDEGDNWEVTVFSDGGHLLLLVEGKQCLLYFDTDGKLLATFQHDGHTPWMTAVMLKQSLVPHAFFPLLEDNLDSFHFSILKHQFCGHNIIFQSYVEHALLVDAPLVLFGATNYQAMGNQ</sequence>
<dbReference type="Proteomes" id="UP000006038">
    <property type="component" value="Chromosome 4"/>
</dbReference>
<reference evidence="2" key="1">
    <citation type="journal article" date="2013" name="Nat. Commun.">
        <title>Whole-genome sequencing of Oryza brachyantha reveals mechanisms underlying Oryza genome evolution.</title>
        <authorList>
            <person name="Chen J."/>
            <person name="Huang Q."/>
            <person name="Gao D."/>
            <person name="Wang J."/>
            <person name="Lang Y."/>
            <person name="Liu T."/>
            <person name="Li B."/>
            <person name="Bai Z."/>
            <person name="Luis Goicoechea J."/>
            <person name="Liang C."/>
            <person name="Chen C."/>
            <person name="Zhang W."/>
            <person name="Sun S."/>
            <person name="Liao Y."/>
            <person name="Zhang X."/>
            <person name="Yang L."/>
            <person name="Song C."/>
            <person name="Wang M."/>
            <person name="Shi J."/>
            <person name="Liu G."/>
            <person name="Liu J."/>
            <person name="Zhou H."/>
            <person name="Zhou W."/>
            <person name="Yu Q."/>
            <person name="An N."/>
            <person name="Chen Y."/>
            <person name="Cai Q."/>
            <person name="Wang B."/>
            <person name="Liu B."/>
            <person name="Min J."/>
            <person name="Huang Y."/>
            <person name="Wu H."/>
            <person name="Li Z."/>
            <person name="Zhang Y."/>
            <person name="Yin Y."/>
            <person name="Song W."/>
            <person name="Jiang J."/>
            <person name="Jackson S.A."/>
            <person name="Wing R.A."/>
            <person name="Wang J."/>
            <person name="Chen M."/>
        </authorList>
    </citation>
    <scope>NUCLEOTIDE SEQUENCE [LARGE SCALE GENOMIC DNA]</scope>
    <source>
        <strain evidence="2">cv. IRGC 101232</strain>
    </source>
</reference>